<name>A0AAV4LPT7_BABCB</name>
<comment type="function">
    <text evidence="8">Introduces a single-strand break via transesterification at a target site in duplex DNA. Releases the supercoiling and torsional tension of DNA introduced during the DNA replication and transcription by transiently cleaving and rejoining one strand of the DNA duplex. The scissile phosphodiester is attacked by the catalytic tyrosine of the enzyme, resulting in the formation of a DNA-(5'-phosphotyrosyl)-enzyme intermediate and the expulsion of a 3'-OH DNA strand.</text>
</comment>
<evidence type="ECO:0000256" key="6">
    <source>
        <dbReference type="ARBA" id="ARBA00023235"/>
    </source>
</evidence>
<dbReference type="InterPro" id="IPR013497">
    <property type="entry name" value="Topo_IA_cen"/>
</dbReference>
<dbReference type="InterPro" id="IPR006509">
    <property type="entry name" value="RBM39_SF"/>
</dbReference>
<dbReference type="FunFam" id="1.10.290.10:FF:000001">
    <property type="entry name" value="DNA topoisomerase"/>
    <property type="match status" value="1"/>
</dbReference>
<evidence type="ECO:0000256" key="7">
    <source>
        <dbReference type="PROSITE-ProRule" id="PRU00176"/>
    </source>
</evidence>
<feature type="region of interest" description="Disordered" evidence="9">
    <location>
        <begin position="1"/>
        <end position="142"/>
    </location>
</feature>
<evidence type="ECO:0000256" key="9">
    <source>
        <dbReference type="SAM" id="MobiDB-lite"/>
    </source>
</evidence>
<dbReference type="Gene3D" id="1.10.290.10">
    <property type="entry name" value="Topoisomerase I, domain 4"/>
    <property type="match status" value="1"/>
</dbReference>
<dbReference type="PANTHER" id="PTHR11390:SF21">
    <property type="entry name" value="DNA TOPOISOMERASE 3-ALPHA"/>
    <property type="match status" value="1"/>
</dbReference>
<dbReference type="PROSITE" id="PS50102">
    <property type="entry name" value="RRM"/>
    <property type="match status" value="3"/>
</dbReference>
<dbReference type="Pfam" id="PF01751">
    <property type="entry name" value="Toprim"/>
    <property type="match status" value="1"/>
</dbReference>
<dbReference type="InterPro" id="IPR000380">
    <property type="entry name" value="Topo_IA"/>
</dbReference>
<feature type="compositionally biased region" description="Basic and acidic residues" evidence="9">
    <location>
        <begin position="82"/>
        <end position="101"/>
    </location>
</feature>
<keyword evidence="7" id="KW-0694">RNA-binding</keyword>
<sequence>MVSAYVADGGRPASPRERWSRDRNDRGVSRSRRRHRSRSASSRRSRPSRRHSGSASPSRDRHESSHRRRSRRSRSKRRSSSHGRESSRRRSSRSDRRERSASSRRHRRSKETSSKSRVQKAPLDPADRARLEQEQRRQREIEEAQREDLTVLVINLHLNADERQIYEAFSDNAGKVRDVQCVRDARSGRSKGVAYVEFYTQESVIKALAMNGFELHGQRIRVQSSQAEKNRAARAAKLIQQQTVEVADSPFTIQVTGLTGSLSAITEVEIQQMFSPFGTIIDVEILRDPHSGLPLGQAFLKFKRASEAKEAVSAMNGFDIGGQTIKVAYATGANATGRLASHGEVDIERLDEDGGGLISGANNKIALMHKLQRTTAADGVGSQTPAHTTTNAASTGISNTPTCNVILDNMFSASDPAVAEPNFFTEVEEDVLEECTKYGKVVKVYINRAAVDGKVWVKFENVLDATVAFRSLNGRVFAGNTIKVEYVTEAHWQKTVRTAVQDLFEGTRCCSSADLPAAPIFSAVSQDCRDIEKNLLHYSKKCSKLVLWLDCDREGEAIAFEVISVCKRVNSAIAIRRAIFSAVTSASHRTTNDAAAEADIETACARLRDPNPNLAHAVEARQEIDLRIGERRHRGTPSHTGSSMTRFMTIKYKDGINTQSKVLSYGPCQIPTLGFVVERFREIESFVAEDFWSIQVHVERDATSHVFQWDRVRLFDRLAVLTLYEACLQNPTAKVTHVNNRSTKRYPPLPLDTVAMHKDAAHYLKISSHESMQLAEALYNKGYISYPRTETNIFPSSMNLMEIVRQFADHPLFGPYAARLVQRGEVLPRKGTKNDEAHPPIHPVKPLRREEAESEKSWTLYDYITRRFLACCSPAALGDESIIFLDVAGEGFHSKGLIVRERNWLDIYPYSQWNGRFIPALNQGEEFIPQKILLAEGRTRPPGLLTETNLIELMSRHGIGTDATMHEHIQKVQDRHYVVKQPNFTLIPTNLGKAIHRAFKGYRHAAIDLTKPNLRANMESDMCSIADGEKQKQQVVSQYAQQMKDIFLYINHNIDAFDSAMNVLREVSPDEAPMPRYVA</sequence>
<dbReference type="Pfam" id="PF01131">
    <property type="entry name" value="Topoisom_bac"/>
    <property type="match status" value="1"/>
</dbReference>
<dbReference type="SUPFAM" id="SSF56712">
    <property type="entry name" value="Prokaryotic type I DNA topoisomerase"/>
    <property type="match status" value="1"/>
</dbReference>
<accession>A0AAV4LPT7</accession>
<dbReference type="InterPro" id="IPR035979">
    <property type="entry name" value="RBD_domain_sf"/>
</dbReference>
<dbReference type="CDD" id="cd12285">
    <property type="entry name" value="RRM3_RBM39_like"/>
    <property type="match status" value="1"/>
</dbReference>
<evidence type="ECO:0000256" key="1">
    <source>
        <dbReference type="ARBA" id="ARBA00000213"/>
    </source>
</evidence>
<comment type="caution">
    <text evidence="12">The sequence shown here is derived from an EMBL/GenBank/DDBJ whole genome shotgun (WGS) entry which is preliminary data.</text>
</comment>
<dbReference type="RefSeq" id="XP_067714185.1">
    <property type="nucleotide sequence ID" value="XM_067858084.1"/>
</dbReference>
<dbReference type="InterPro" id="IPR003601">
    <property type="entry name" value="Topo_IA_2"/>
</dbReference>
<dbReference type="InterPro" id="IPR013824">
    <property type="entry name" value="Topo_IA_cen_sub1"/>
</dbReference>
<feature type="domain" description="RRM" evidence="10">
    <location>
        <begin position="251"/>
        <end position="332"/>
    </location>
</feature>
<dbReference type="Gene3D" id="2.70.20.10">
    <property type="entry name" value="Topoisomerase I, domain 3"/>
    <property type="match status" value="1"/>
</dbReference>
<dbReference type="InterPro" id="IPR006171">
    <property type="entry name" value="TOPRIM_dom"/>
</dbReference>
<dbReference type="SMART" id="SM00436">
    <property type="entry name" value="TOP1Bc"/>
    <property type="match status" value="1"/>
</dbReference>
<dbReference type="Gene3D" id="1.10.460.10">
    <property type="entry name" value="Topoisomerase I, domain 2"/>
    <property type="match status" value="1"/>
</dbReference>
<evidence type="ECO:0000256" key="8">
    <source>
        <dbReference type="RuleBase" id="RU362092"/>
    </source>
</evidence>
<evidence type="ECO:0000256" key="4">
    <source>
        <dbReference type="ARBA" id="ARBA00023029"/>
    </source>
</evidence>
<dbReference type="InterPro" id="IPR013826">
    <property type="entry name" value="Topo_IA_cen_sub3"/>
</dbReference>
<evidence type="ECO:0000259" key="10">
    <source>
        <dbReference type="PROSITE" id="PS50102"/>
    </source>
</evidence>
<proteinExistence type="inferred from homology"/>
<keyword evidence="4 8" id="KW-0799">Topoisomerase</keyword>
<dbReference type="PRINTS" id="PR00417">
    <property type="entry name" value="PRTPISMRASEI"/>
</dbReference>
<dbReference type="InterPro" id="IPR003602">
    <property type="entry name" value="Topo_IA_DNA-bd_dom"/>
</dbReference>
<comment type="catalytic activity">
    <reaction evidence="1 8">
        <text>ATP-independent breakage of single-stranded DNA, followed by passage and rejoining.</text>
        <dbReference type="EC" id="5.6.2.1"/>
    </reaction>
</comment>
<dbReference type="SMART" id="SM00437">
    <property type="entry name" value="TOP1Ac"/>
    <property type="match status" value="1"/>
</dbReference>
<dbReference type="AlphaFoldDB" id="A0AAV4LPT7"/>
<feature type="compositionally biased region" description="Basic and acidic residues" evidence="9">
    <location>
        <begin position="125"/>
        <end position="142"/>
    </location>
</feature>
<feature type="domain" description="Topo IA-type catalytic" evidence="11">
    <location>
        <begin position="611"/>
        <end position="1047"/>
    </location>
</feature>
<dbReference type="SMART" id="SM00361">
    <property type="entry name" value="RRM_1"/>
    <property type="match status" value="1"/>
</dbReference>
<dbReference type="GO" id="GO:0006310">
    <property type="term" value="P:DNA recombination"/>
    <property type="evidence" value="ECO:0007669"/>
    <property type="project" value="TreeGrafter"/>
</dbReference>
<dbReference type="GO" id="GO:0031422">
    <property type="term" value="C:RecQ family helicase-topoisomerase III complex"/>
    <property type="evidence" value="ECO:0007669"/>
    <property type="project" value="TreeGrafter"/>
</dbReference>
<dbReference type="GO" id="GO:0005634">
    <property type="term" value="C:nucleus"/>
    <property type="evidence" value="ECO:0007669"/>
    <property type="project" value="InterPro"/>
</dbReference>
<dbReference type="PANTHER" id="PTHR11390">
    <property type="entry name" value="PROKARYOTIC DNA TOPOISOMERASE"/>
    <property type="match status" value="1"/>
</dbReference>
<feature type="compositionally biased region" description="Basic residues" evidence="9">
    <location>
        <begin position="29"/>
        <end position="52"/>
    </location>
</feature>
<dbReference type="GeneID" id="94193597"/>
<organism evidence="12 13">
    <name type="scientific">Babesia caballi</name>
    <dbReference type="NCBI Taxonomy" id="5871"/>
    <lineage>
        <taxon>Eukaryota</taxon>
        <taxon>Sar</taxon>
        <taxon>Alveolata</taxon>
        <taxon>Apicomplexa</taxon>
        <taxon>Aconoidasida</taxon>
        <taxon>Piroplasmida</taxon>
        <taxon>Babesiidae</taxon>
        <taxon>Babesia</taxon>
    </lineage>
</organism>
<gene>
    <name evidence="12" type="ORF">BcabD6B2_15510</name>
</gene>
<evidence type="ECO:0000313" key="13">
    <source>
        <dbReference type="Proteomes" id="UP001497744"/>
    </source>
</evidence>
<dbReference type="GO" id="GO:0006397">
    <property type="term" value="P:mRNA processing"/>
    <property type="evidence" value="ECO:0007669"/>
    <property type="project" value="InterPro"/>
</dbReference>
<evidence type="ECO:0000256" key="3">
    <source>
        <dbReference type="ARBA" id="ARBA00012891"/>
    </source>
</evidence>
<dbReference type="NCBIfam" id="TIGR01622">
    <property type="entry name" value="SF-CC1"/>
    <property type="match status" value="1"/>
</dbReference>
<dbReference type="InterPro" id="IPR023405">
    <property type="entry name" value="Topo_IA_core_domain"/>
</dbReference>
<dbReference type="GO" id="GO:0003917">
    <property type="term" value="F:DNA topoisomerase type I (single strand cut, ATP-independent) activity"/>
    <property type="evidence" value="ECO:0007669"/>
    <property type="project" value="UniProtKB-EC"/>
</dbReference>
<dbReference type="InterPro" id="IPR003954">
    <property type="entry name" value="RRM_euk-type"/>
</dbReference>
<comment type="similarity">
    <text evidence="2 8">Belongs to the type IA topoisomerase family.</text>
</comment>
<dbReference type="GO" id="GO:0006281">
    <property type="term" value="P:DNA repair"/>
    <property type="evidence" value="ECO:0007669"/>
    <property type="project" value="TreeGrafter"/>
</dbReference>
<feature type="domain" description="RRM" evidence="10">
    <location>
        <begin position="408"/>
        <end position="489"/>
    </location>
</feature>
<dbReference type="Pfam" id="PF00076">
    <property type="entry name" value="RRM_1"/>
    <property type="match status" value="3"/>
</dbReference>
<dbReference type="EMBL" id="BPLF01000001">
    <property type="protein sequence ID" value="GIX62116.1"/>
    <property type="molecule type" value="Genomic_DNA"/>
</dbReference>
<keyword evidence="5 8" id="KW-0238">DNA-binding</keyword>
<dbReference type="PROSITE" id="PS52039">
    <property type="entry name" value="TOPO_IA_2"/>
    <property type="match status" value="1"/>
</dbReference>
<reference evidence="12 13" key="1">
    <citation type="submission" date="2021-06" db="EMBL/GenBank/DDBJ databases">
        <title>Genome sequence of Babesia caballi.</title>
        <authorList>
            <person name="Yamagishi J."/>
            <person name="Kidaka T."/>
            <person name="Ochi A."/>
        </authorList>
    </citation>
    <scope>NUCLEOTIDE SEQUENCE [LARGE SCALE GENOMIC DNA]</scope>
    <source>
        <strain evidence="12">USDA-D6B2</strain>
    </source>
</reference>
<evidence type="ECO:0000259" key="11">
    <source>
        <dbReference type="PROSITE" id="PS52039"/>
    </source>
</evidence>
<dbReference type="InterPro" id="IPR000504">
    <property type="entry name" value="RRM_dom"/>
</dbReference>
<dbReference type="EC" id="5.6.2.1" evidence="3 8"/>
<dbReference type="Proteomes" id="UP001497744">
    <property type="component" value="Unassembled WGS sequence"/>
</dbReference>
<evidence type="ECO:0000313" key="12">
    <source>
        <dbReference type="EMBL" id="GIX62116.1"/>
    </source>
</evidence>
<dbReference type="SMART" id="SM00360">
    <property type="entry name" value="RRM"/>
    <property type="match status" value="3"/>
</dbReference>
<dbReference type="GO" id="GO:0003677">
    <property type="term" value="F:DNA binding"/>
    <property type="evidence" value="ECO:0007669"/>
    <property type="project" value="UniProtKB-KW"/>
</dbReference>
<dbReference type="CDD" id="cd00186">
    <property type="entry name" value="TOP1Ac"/>
    <property type="match status" value="1"/>
</dbReference>
<feature type="compositionally biased region" description="Basic and acidic residues" evidence="9">
    <location>
        <begin position="14"/>
        <end position="28"/>
    </location>
</feature>
<evidence type="ECO:0000256" key="2">
    <source>
        <dbReference type="ARBA" id="ARBA00009446"/>
    </source>
</evidence>
<feature type="compositionally biased region" description="Basic residues" evidence="9">
    <location>
        <begin position="64"/>
        <end position="81"/>
    </location>
</feature>
<dbReference type="GO" id="GO:0006265">
    <property type="term" value="P:DNA topological change"/>
    <property type="evidence" value="ECO:0007669"/>
    <property type="project" value="InterPro"/>
</dbReference>
<evidence type="ECO:0000256" key="5">
    <source>
        <dbReference type="ARBA" id="ARBA00023125"/>
    </source>
</evidence>
<dbReference type="Gene3D" id="3.30.70.330">
    <property type="match status" value="3"/>
</dbReference>
<keyword evidence="6 8" id="KW-0413">Isomerase</keyword>
<dbReference type="InterPro" id="IPR012677">
    <property type="entry name" value="Nucleotide-bd_a/b_plait_sf"/>
</dbReference>
<keyword evidence="13" id="KW-1185">Reference proteome</keyword>
<dbReference type="SUPFAM" id="SSF54928">
    <property type="entry name" value="RNA-binding domain, RBD"/>
    <property type="match status" value="2"/>
</dbReference>
<dbReference type="GO" id="GO:0003723">
    <property type="term" value="F:RNA binding"/>
    <property type="evidence" value="ECO:0007669"/>
    <property type="project" value="UniProtKB-UniRule"/>
</dbReference>
<protein>
    <recommendedName>
        <fullName evidence="3 8">DNA topoisomerase</fullName>
        <ecNumber evidence="3 8">5.6.2.1</ecNumber>
    </recommendedName>
</protein>
<dbReference type="InterPro" id="IPR013825">
    <property type="entry name" value="Topo_IA_cen_sub2"/>
</dbReference>
<feature type="domain" description="RRM" evidence="10">
    <location>
        <begin position="149"/>
        <end position="227"/>
    </location>
</feature>